<proteinExistence type="predicted"/>
<dbReference type="CDD" id="cd00383">
    <property type="entry name" value="trans_reg_C"/>
    <property type="match status" value="1"/>
</dbReference>
<dbReference type="Gene3D" id="3.40.50.10090">
    <property type="match status" value="2"/>
</dbReference>
<dbReference type="PROSITE" id="PS51755">
    <property type="entry name" value="OMPR_PHOB"/>
    <property type="match status" value="1"/>
</dbReference>
<dbReference type="Proteomes" id="UP000030002">
    <property type="component" value="Unassembled WGS sequence"/>
</dbReference>
<dbReference type="PANTHER" id="PTHR40082">
    <property type="entry name" value="BLR5956 PROTEIN"/>
    <property type="match status" value="1"/>
</dbReference>
<dbReference type="EMBL" id="AVPJ01000001">
    <property type="protein sequence ID" value="KGN34808.1"/>
    <property type="molecule type" value="Genomic_DNA"/>
</dbReference>
<protein>
    <submittedName>
        <fullName evidence="4">Uroporphyrinogen-III synthase</fullName>
    </submittedName>
</protein>
<feature type="domain" description="OmpR/PhoB-type" evidence="3">
    <location>
        <begin position="271"/>
        <end position="365"/>
    </location>
</feature>
<dbReference type="InterPro" id="IPR016032">
    <property type="entry name" value="Sig_transdc_resp-reg_C-effctor"/>
</dbReference>
<dbReference type="InterPro" id="IPR001867">
    <property type="entry name" value="OmpR/PhoB-type_DNA-bd"/>
</dbReference>
<dbReference type="InterPro" id="IPR036108">
    <property type="entry name" value="4pyrrol_syn_uPrphyn_synt_sf"/>
</dbReference>
<evidence type="ECO:0000259" key="3">
    <source>
        <dbReference type="PROSITE" id="PS51755"/>
    </source>
</evidence>
<dbReference type="Pfam" id="PF00486">
    <property type="entry name" value="Trans_reg_C"/>
    <property type="match status" value="1"/>
</dbReference>
<dbReference type="GO" id="GO:0006780">
    <property type="term" value="P:uroporphyrinogen III biosynthetic process"/>
    <property type="evidence" value="ECO:0007669"/>
    <property type="project" value="InterPro"/>
</dbReference>
<keyword evidence="5" id="KW-1185">Reference proteome</keyword>
<keyword evidence="1 2" id="KW-0238">DNA-binding</keyword>
<dbReference type="Pfam" id="PF02602">
    <property type="entry name" value="HEM4"/>
    <property type="match status" value="1"/>
</dbReference>
<dbReference type="NCBIfam" id="NF005568">
    <property type="entry name" value="PRK07239.1"/>
    <property type="match status" value="1"/>
</dbReference>
<gene>
    <name evidence="4" type="ORF">N802_01780</name>
</gene>
<dbReference type="GO" id="GO:0000160">
    <property type="term" value="P:phosphorelay signal transduction system"/>
    <property type="evidence" value="ECO:0007669"/>
    <property type="project" value="InterPro"/>
</dbReference>
<dbReference type="PANTHER" id="PTHR40082:SF1">
    <property type="entry name" value="BLR5956 PROTEIN"/>
    <property type="match status" value="1"/>
</dbReference>
<dbReference type="SMART" id="SM00862">
    <property type="entry name" value="Trans_reg_C"/>
    <property type="match status" value="1"/>
</dbReference>
<evidence type="ECO:0000313" key="4">
    <source>
        <dbReference type="EMBL" id="KGN34808.1"/>
    </source>
</evidence>
<sequence length="366" mass="37751">MSQVMAGCVVLVTADRRSSELASALTRRGATVRHAPALTIVPHEHDEELLVATKELIASPPDVVVITTGIGLRGWIEAADAAGHADELLEILGRARLIARGPKARGAIQAAGLTADWVAESETSAEILELLLDEGVSGLRIAVQHHGAGADGLDTELAAAGADVASLVVYRWGPTPDPEALAQSVRDAAAGEIDAVVFTSAPGAHAWLAAADAQGATDAVVARCISGALVAASVGPVTSVPLQDRGIEPIVPDRGRLGALVRRLVHHYEEAQTSAVATVAGQVQVRRTVALLDGRVLPLSPSGLAVLRLLVEADGEVVSRGEVLEVLPGDSTDPHAAEVAIGRLRDAGGRTLVQTVVKRGYRLALA</sequence>
<dbReference type="InterPro" id="IPR036388">
    <property type="entry name" value="WH-like_DNA-bd_sf"/>
</dbReference>
<evidence type="ECO:0000256" key="1">
    <source>
        <dbReference type="ARBA" id="ARBA00023125"/>
    </source>
</evidence>
<reference evidence="4 5" key="1">
    <citation type="submission" date="2013-08" db="EMBL/GenBank/DDBJ databases">
        <title>The genome sequence of Knoellia sinensis.</title>
        <authorList>
            <person name="Zhu W."/>
            <person name="Wang G."/>
        </authorList>
    </citation>
    <scope>NUCLEOTIDE SEQUENCE [LARGE SCALE GENOMIC DNA]</scope>
    <source>
        <strain evidence="4 5">KCTC 19936</strain>
    </source>
</reference>
<dbReference type="AlphaFoldDB" id="A0A0A0JCA2"/>
<evidence type="ECO:0000313" key="5">
    <source>
        <dbReference type="Proteomes" id="UP000030002"/>
    </source>
</evidence>
<dbReference type="STRING" id="1385520.N802_01780"/>
<dbReference type="CDD" id="cd06578">
    <property type="entry name" value="HemD"/>
    <property type="match status" value="1"/>
</dbReference>
<dbReference type="InterPro" id="IPR003754">
    <property type="entry name" value="4pyrrol_synth_uPrphyn_synth"/>
</dbReference>
<dbReference type="Gene3D" id="1.10.10.10">
    <property type="entry name" value="Winged helix-like DNA-binding domain superfamily/Winged helix DNA-binding domain"/>
    <property type="match status" value="1"/>
</dbReference>
<comment type="caution">
    <text evidence="4">The sequence shown here is derived from an EMBL/GenBank/DDBJ whole genome shotgun (WGS) entry which is preliminary data.</text>
</comment>
<accession>A0A0A0JCA2</accession>
<dbReference type="eggNOG" id="COG0745">
    <property type="taxonomic scope" value="Bacteria"/>
</dbReference>
<name>A0A0A0JCA2_9MICO</name>
<dbReference type="eggNOG" id="COG1587">
    <property type="taxonomic scope" value="Bacteria"/>
</dbReference>
<dbReference type="SUPFAM" id="SSF69618">
    <property type="entry name" value="HemD-like"/>
    <property type="match status" value="1"/>
</dbReference>
<feature type="DNA-binding region" description="OmpR/PhoB-type" evidence="2">
    <location>
        <begin position="271"/>
        <end position="365"/>
    </location>
</feature>
<dbReference type="SUPFAM" id="SSF46894">
    <property type="entry name" value="C-terminal effector domain of the bipartite response regulators"/>
    <property type="match status" value="1"/>
</dbReference>
<organism evidence="4 5">
    <name type="scientific">Knoellia sinensis KCTC 19936</name>
    <dbReference type="NCBI Taxonomy" id="1385520"/>
    <lineage>
        <taxon>Bacteria</taxon>
        <taxon>Bacillati</taxon>
        <taxon>Actinomycetota</taxon>
        <taxon>Actinomycetes</taxon>
        <taxon>Micrococcales</taxon>
        <taxon>Intrasporangiaceae</taxon>
        <taxon>Knoellia</taxon>
    </lineage>
</organism>
<dbReference type="GO" id="GO:0003677">
    <property type="term" value="F:DNA binding"/>
    <property type="evidence" value="ECO:0007669"/>
    <property type="project" value="UniProtKB-UniRule"/>
</dbReference>
<dbReference type="GO" id="GO:0006355">
    <property type="term" value="P:regulation of DNA-templated transcription"/>
    <property type="evidence" value="ECO:0007669"/>
    <property type="project" value="InterPro"/>
</dbReference>
<evidence type="ECO:0000256" key="2">
    <source>
        <dbReference type="PROSITE-ProRule" id="PRU01091"/>
    </source>
</evidence>
<dbReference type="GO" id="GO:0004852">
    <property type="term" value="F:uroporphyrinogen-III synthase activity"/>
    <property type="evidence" value="ECO:0007669"/>
    <property type="project" value="InterPro"/>
</dbReference>
<dbReference type="InterPro" id="IPR039793">
    <property type="entry name" value="UROS/Hem4"/>
</dbReference>